<dbReference type="Pfam" id="PF23214">
    <property type="entry name" value="SH3_CYT4"/>
    <property type="match status" value="1"/>
</dbReference>
<dbReference type="InterPro" id="IPR057912">
    <property type="entry name" value="OB_CYT4_C"/>
</dbReference>
<dbReference type="GO" id="GO:0006402">
    <property type="term" value="P:mRNA catabolic process"/>
    <property type="evidence" value="ECO:0007669"/>
    <property type="project" value="TreeGrafter"/>
</dbReference>
<dbReference type="Pfam" id="PF25522">
    <property type="entry name" value="OB_cyt-4"/>
    <property type="match status" value="1"/>
</dbReference>
<dbReference type="Proteomes" id="UP000799757">
    <property type="component" value="Unassembled WGS sequence"/>
</dbReference>
<dbReference type="InterPro" id="IPR056624">
    <property type="entry name" value="WH_CYT4"/>
</dbReference>
<dbReference type="GO" id="GO:0000932">
    <property type="term" value="C:P-body"/>
    <property type="evidence" value="ECO:0007669"/>
    <property type="project" value="TreeGrafter"/>
</dbReference>
<sequence>MHPRPLPWPTAHVCWKCQWRVAVQHRRLARPTPARNAIALVAGRRALHGTHLRRQPSTAPANSPPAFDPAFPQPHSLPIRKRLQLKQKELGGPDEEALQAFGNYPRGDEMLNGLSRLSHTAKADDGSRGNEIEGDEDNDGDDLITIGLFLKPGDVVELSQSGREPVLAVFVQQLALTSQFFSVNGRWCHSRLVEISFAIPGAIDPALVQPLIPFMPTDTARASPKGEIHVPRHFGVPVMEILGNMTKEAERIYRQNAPVLDTAYSMLADKTRARMMTLNQIAKTLLGKADRSWKPSPAALLAVRKALNHNAFRFRSDGRSQRLTNVFAIRPTDDVQAIETVQDWVREYNEHKAAHAINPIASFQRQSRGAQNISNFVEKARRLIATSREHREPNAGFLGPSKASYAVTDSSAATRTAFGEEFTSADKQIITFLQAWALQIQFAKMSSFYACGVAIIRATECYEGEGTIKNLPGGLQPDPNRGRTDTIVGFLFLQEIGVLTPHEDRTIYDEQLMLPSVRLSRNLELLITKAELTRRNPDFRDSMADLRRDWGAMTVYCIDGEGAKEIDDGISIANVPGKESEYWVHVHVANPTAFFNKTHVLSGLAAHMTESVYTPQRSFPMLPKWASQSYFSLDRNRPVLTFSTRMDRSGNILETKIQPGIVRKIISLTPTEVSEYIGECTQVVQTTKLVVGGEVPSTVTNRTRPKLSSGEIQEIRDMYTAARAMWSRRKAAGGIRIGQGDVEVRVFERPGQAGLAWTPPSVDRTRLIQGDPIIELIAKTAESSTQQEIDSSNIVEEMMIQACQTAASWCGERNIPAMYRGSVEAPGADDLSLEQLQKQVVFPHLQKHGRLSRSVGFRYLAALGKAIAHSSPLPHKIIGVKSYLRVTSPLRRFSDMIAHWQIEAALRYEARTGKKFNADATKTTDRPVLPFSKEQMQESIITLSPREKIIQKTNTYSAHFWVCLAWMRAFYYKEASLPATMKVWIRSVGEENSMSLGFLRVYSIAVRVLKIPADGFKLEVGDEWEAEVYSINVFRRQICMRPIRLLHRESDVE</sequence>
<dbReference type="Pfam" id="PF00773">
    <property type="entry name" value="RNB"/>
    <property type="match status" value="1"/>
</dbReference>
<dbReference type="InterPro" id="IPR056625">
    <property type="entry name" value="SH3_CYT4"/>
</dbReference>
<dbReference type="SMART" id="SM00955">
    <property type="entry name" value="RNB"/>
    <property type="match status" value="1"/>
</dbReference>
<dbReference type="InterPro" id="IPR050180">
    <property type="entry name" value="RNR_Ribonuclease"/>
</dbReference>
<gene>
    <name evidence="3" type="ORF">K505DRAFT_363938</name>
</gene>
<reference evidence="3" key="1">
    <citation type="journal article" date="2020" name="Stud. Mycol.">
        <title>101 Dothideomycetes genomes: a test case for predicting lifestyles and emergence of pathogens.</title>
        <authorList>
            <person name="Haridas S."/>
            <person name="Albert R."/>
            <person name="Binder M."/>
            <person name="Bloem J."/>
            <person name="Labutti K."/>
            <person name="Salamov A."/>
            <person name="Andreopoulos B."/>
            <person name="Baker S."/>
            <person name="Barry K."/>
            <person name="Bills G."/>
            <person name="Bluhm B."/>
            <person name="Cannon C."/>
            <person name="Castanera R."/>
            <person name="Culley D."/>
            <person name="Daum C."/>
            <person name="Ezra D."/>
            <person name="Gonzalez J."/>
            <person name="Henrissat B."/>
            <person name="Kuo A."/>
            <person name="Liang C."/>
            <person name="Lipzen A."/>
            <person name="Lutzoni F."/>
            <person name="Magnuson J."/>
            <person name="Mondo S."/>
            <person name="Nolan M."/>
            <person name="Ohm R."/>
            <person name="Pangilinan J."/>
            <person name="Park H.-J."/>
            <person name="Ramirez L."/>
            <person name="Alfaro M."/>
            <person name="Sun H."/>
            <person name="Tritt A."/>
            <person name="Yoshinaga Y."/>
            <person name="Zwiers L.-H."/>
            <person name="Turgeon B."/>
            <person name="Goodwin S."/>
            <person name="Spatafora J."/>
            <person name="Crous P."/>
            <person name="Grigoriev I."/>
        </authorList>
    </citation>
    <scope>NUCLEOTIDE SEQUENCE</scope>
    <source>
        <strain evidence="3">CBS 109.77</strain>
    </source>
</reference>
<keyword evidence="4" id="KW-1185">Reference proteome</keyword>
<dbReference type="Pfam" id="PF23216">
    <property type="entry name" value="WHD_CYT4"/>
    <property type="match status" value="1"/>
</dbReference>
<protein>
    <submittedName>
        <fullName evidence="3">RNB-domain-containing protein</fullName>
    </submittedName>
</protein>
<evidence type="ECO:0000313" key="4">
    <source>
        <dbReference type="Proteomes" id="UP000799757"/>
    </source>
</evidence>
<feature type="domain" description="RNB" evidence="2">
    <location>
        <begin position="547"/>
        <end position="908"/>
    </location>
</feature>
<dbReference type="PANTHER" id="PTHR23355:SF65">
    <property type="entry name" value="EXORIBONUCLEASE CYT-4, PUTATIVE (AFU_ORTHOLOGUE AFUA_7G01550)-RELATED"/>
    <property type="match status" value="1"/>
</dbReference>
<feature type="region of interest" description="Disordered" evidence="1">
    <location>
        <begin position="51"/>
        <end position="75"/>
    </location>
</feature>
<dbReference type="EMBL" id="MU002026">
    <property type="protein sequence ID" value="KAF2791299.1"/>
    <property type="molecule type" value="Genomic_DNA"/>
</dbReference>
<name>A0A6A6X4R4_9PLEO</name>
<organism evidence="3 4">
    <name type="scientific">Melanomma pulvis-pyrius CBS 109.77</name>
    <dbReference type="NCBI Taxonomy" id="1314802"/>
    <lineage>
        <taxon>Eukaryota</taxon>
        <taxon>Fungi</taxon>
        <taxon>Dikarya</taxon>
        <taxon>Ascomycota</taxon>
        <taxon>Pezizomycotina</taxon>
        <taxon>Dothideomycetes</taxon>
        <taxon>Pleosporomycetidae</taxon>
        <taxon>Pleosporales</taxon>
        <taxon>Melanommataceae</taxon>
        <taxon>Melanomma</taxon>
    </lineage>
</organism>
<dbReference type="AlphaFoldDB" id="A0A6A6X4R4"/>
<evidence type="ECO:0000259" key="2">
    <source>
        <dbReference type="SMART" id="SM00955"/>
    </source>
</evidence>
<accession>A0A6A6X4R4</accession>
<dbReference type="SUPFAM" id="SSF50249">
    <property type="entry name" value="Nucleic acid-binding proteins"/>
    <property type="match status" value="1"/>
</dbReference>
<dbReference type="GO" id="GO:0000175">
    <property type="term" value="F:3'-5'-RNA exonuclease activity"/>
    <property type="evidence" value="ECO:0007669"/>
    <property type="project" value="TreeGrafter"/>
</dbReference>
<dbReference type="PANTHER" id="PTHR23355">
    <property type="entry name" value="RIBONUCLEASE"/>
    <property type="match status" value="1"/>
</dbReference>
<dbReference type="GO" id="GO:0003723">
    <property type="term" value="F:RNA binding"/>
    <property type="evidence" value="ECO:0007669"/>
    <property type="project" value="InterPro"/>
</dbReference>
<proteinExistence type="predicted"/>
<dbReference type="InterPro" id="IPR012340">
    <property type="entry name" value="NA-bd_OB-fold"/>
</dbReference>
<dbReference type="OrthoDB" id="2285229at2759"/>
<evidence type="ECO:0000313" key="3">
    <source>
        <dbReference type="EMBL" id="KAF2791299.1"/>
    </source>
</evidence>
<evidence type="ECO:0000256" key="1">
    <source>
        <dbReference type="SAM" id="MobiDB-lite"/>
    </source>
</evidence>
<dbReference type="InterPro" id="IPR001900">
    <property type="entry name" value="RNase_II/R"/>
</dbReference>